<evidence type="ECO:0000256" key="5">
    <source>
        <dbReference type="ARBA" id="ARBA00023187"/>
    </source>
</evidence>
<keyword evidence="7" id="KW-0175">Coiled coil</keyword>
<keyword evidence="5" id="KW-0508">mRNA splicing</keyword>
<dbReference type="GO" id="GO:0071013">
    <property type="term" value="C:catalytic step 2 spliceosome"/>
    <property type="evidence" value="ECO:0007669"/>
    <property type="project" value="TreeGrafter"/>
</dbReference>
<dbReference type="GO" id="GO:0006397">
    <property type="term" value="P:mRNA processing"/>
    <property type="evidence" value="ECO:0007669"/>
    <property type="project" value="UniProtKB-KW"/>
</dbReference>
<dbReference type="Proteomes" id="UP001172102">
    <property type="component" value="Unassembled WGS sequence"/>
</dbReference>
<evidence type="ECO:0000256" key="1">
    <source>
        <dbReference type="ARBA" id="ARBA00004123"/>
    </source>
</evidence>
<gene>
    <name evidence="8" type="ORF">B0H67DRAFT_682461</name>
</gene>
<feature type="coiled-coil region" evidence="7">
    <location>
        <begin position="133"/>
        <end position="160"/>
    </location>
</feature>
<accession>A0AA40E0L8</accession>
<evidence type="ECO:0000256" key="7">
    <source>
        <dbReference type="SAM" id="Coils"/>
    </source>
</evidence>
<evidence type="ECO:0000256" key="4">
    <source>
        <dbReference type="ARBA" id="ARBA00022728"/>
    </source>
</evidence>
<dbReference type="GO" id="GO:0000974">
    <property type="term" value="C:Prp19 complex"/>
    <property type="evidence" value="ECO:0007669"/>
    <property type="project" value="TreeGrafter"/>
</dbReference>
<dbReference type="PANTHER" id="PTHR13296">
    <property type="entry name" value="BCAS2 PROTEIN"/>
    <property type="match status" value="1"/>
</dbReference>
<comment type="caution">
    <text evidence="8">The sequence shown here is derived from an EMBL/GenBank/DDBJ whole genome shotgun (WGS) entry which is preliminary data.</text>
</comment>
<dbReference type="EMBL" id="JAUKUA010000003">
    <property type="protein sequence ID" value="KAK0720562.1"/>
    <property type="molecule type" value="Genomic_DNA"/>
</dbReference>
<keyword evidence="4" id="KW-0747">Spliceosome</keyword>
<organism evidence="8 9">
    <name type="scientific">Lasiosphaeris hirsuta</name>
    <dbReference type="NCBI Taxonomy" id="260670"/>
    <lineage>
        <taxon>Eukaryota</taxon>
        <taxon>Fungi</taxon>
        <taxon>Dikarya</taxon>
        <taxon>Ascomycota</taxon>
        <taxon>Pezizomycotina</taxon>
        <taxon>Sordariomycetes</taxon>
        <taxon>Sordariomycetidae</taxon>
        <taxon>Sordariales</taxon>
        <taxon>Lasiosphaeriaceae</taxon>
        <taxon>Lasiosphaeris</taxon>
    </lineage>
</organism>
<evidence type="ECO:0000313" key="9">
    <source>
        <dbReference type="Proteomes" id="UP001172102"/>
    </source>
</evidence>
<evidence type="ECO:0000256" key="3">
    <source>
        <dbReference type="ARBA" id="ARBA00022664"/>
    </source>
</evidence>
<dbReference type="GO" id="GO:0008380">
    <property type="term" value="P:RNA splicing"/>
    <property type="evidence" value="ECO:0007669"/>
    <property type="project" value="UniProtKB-KW"/>
</dbReference>
<comment type="subcellular location">
    <subcellularLocation>
        <location evidence="1">Nucleus</location>
    </subcellularLocation>
</comment>
<name>A0AA40E0L8_9PEZI</name>
<keyword evidence="6" id="KW-0539">Nucleus</keyword>
<keyword evidence="9" id="KW-1185">Reference proteome</keyword>
<sequence length="207" mass="22346">MPSITTIHDSLPYIDPEPTPSSLAAAHALIAAERSLVPDDPSHALLPPPPTPSAFQTPLLTSELARAASGTRLSALDLSRYEAPTVPAQGTTAPADLSALLARTYAAQTYVSSRRTHLALLDTYGKNAWLVGNWQLEGEVKALERELAETKRAIDVVTLQRKGAQDEAGPEVKGLEETWRRGVARVLETEAAAEGVRREVLEVRRRG</sequence>
<protein>
    <submittedName>
        <fullName evidence="8">Pre-mRNA-splicing factor SPF27</fullName>
    </submittedName>
</protein>
<proteinExistence type="inferred from homology"/>
<evidence type="ECO:0000256" key="6">
    <source>
        <dbReference type="ARBA" id="ARBA00023242"/>
    </source>
</evidence>
<dbReference type="Pfam" id="PF05700">
    <property type="entry name" value="BCAS2"/>
    <property type="match status" value="1"/>
</dbReference>
<dbReference type="AlphaFoldDB" id="A0AA40E0L8"/>
<dbReference type="InterPro" id="IPR008409">
    <property type="entry name" value="SPF27"/>
</dbReference>
<evidence type="ECO:0000256" key="2">
    <source>
        <dbReference type="ARBA" id="ARBA00010788"/>
    </source>
</evidence>
<evidence type="ECO:0000313" key="8">
    <source>
        <dbReference type="EMBL" id="KAK0720562.1"/>
    </source>
</evidence>
<dbReference type="GO" id="GO:0071011">
    <property type="term" value="C:precatalytic spliceosome"/>
    <property type="evidence" value="ECO:0007669"/>
    <property type="project" value="TreeGrafter"/>
</dbReference>
<keyword evidence="3" id="KW-0507">mRNA processing</keyword>
<comment type="similarity">
    <text evidence="2">Belongs to the SPF27 family.</text>
</comment>
<dbReference type="PANTHER" id="PTHR13296:SF0">
    <property type="entry name" value="PRE-MRNA-SPLICING FACTOR SPF27"/>
    <property type="match status" value="1"/>
</dbReference>
<reference evidence="8" key="1">
    <citation type="submission" date="2023-06" db="EMBL/GenBank/DDBJ databases">
        <title>Genome-scale phylogeny and comparative genomics of the fungal order Sordariales.</title>
        <authorList>
            <consortium name="Lawrence Berkeley National Laboratory"/>
            <person name="Hensen N."/>
            <person name="Bonometti L."/>
            <person name="Westerberg I."/>
            <person name="Brannstrom I.O."/>
            <person name="Guillou S."/>
            <person name="Cros-Aarteil S."/>
            <person name="Calhoun S."/>
            <person name="Haridas S."/>
            <person name="Kuo A."/>
            <person name="Mondo S."/>
            <person name="Pangilinan J."/>
            <person name="Riley R."/>
            <person name="Labutti K."/>
            <person name="Andreopoulos B."/>
            <person name="Lipzen A."/>
            <person name="Chen C."/>
            <person name="Yanf M."/>
            <person name="Daum C."/>
            <person name="Ng V."/>
            <person name="Clum A."/>
            <person name="Steindorff A."/>
            <person name="Ohm R."/>
            <person name="Martin F."/>
            <person name="Silar P."/>
            <person name="Natvig D."/>
            <person name="Lalanne C."/>
            <person name="Gautier V."/>
            <person name="Ament-Velasquez S.L."/>
            <person name="Kruys A."/>
            <person name="Hutchinson M.I."/>
            <person name="Powell A.J."/>
            <person name="Barry K."/>
            <person name="Miller A.N."/>
            <person name="Grigoriev I.V."/>
            <person name="Debuchy R."/>
            <person name="Gladieux P."/>
            <person name="Thoren M.H."/>
            <person name="Johannesson H."/>
        </authorList>
    </citation>
    <scope>NUCLEOTIDE SEQUENCE</scope>
    <source>
        <strain evidence="8">SMH4607-1</strain>
    </source>
</reference>